<sequence>MWKWILARLGEDSTRAAVGQLGLLVVLAAVAFGVDMDALLTQAEAYTARIVAMLGAVIVAAVQVQRILTPDAPPPEAQAVLKAAELLGEAARAPPPGAPNLVLSSKEAARMLGRQ</sequence>
<comment type="caution">
    <text evidence="2">The sequence shown here is derived from an EMBL/GenBank/DDBJ whole genome shotgun (WGS) entry which is preliminary data.</text>
</comment>
<keyword evidence="1" id="KW-0472">Membrane</keyword>
<evidence type="ECO:0000256" key="1">
    <source>
        <dbReference type="SAM" id="Phobius"/>
    </source>
</evidence>
<name>A0ABS6H5P9_9PROT</name>
<keyword evidence="1" id="KW-0812">Transmembrane</keyword>
<feature type="transmembrane region" description="Helical" evidence="1">
    <location>
        <begin position="46"/>
        <end position="64"/>
    </location>
</feature>
<gene>
    <name evidence="2" type="ORF">JJQ90_09855</name>
</gene>
<evidence type="ECO:0000313" key="3">
    <source>
        <dbReference type="Proteomes" id="UP000689967"/>
    </source>
</evidence>
<proteinExistence type="predicted"/>
<dbReference type="EMBL" id="JAERQM010000002">
    <property type="protein sequence ID" value="MBU8544009.1"/>
    <property type="molecule type" value="Genomic_DNA"/>
</dbReference>
<keyword evidence="3" id="KW-1185">Reference proteome</keyword>
<dbReference type="Proteomes" id="UP000689967">
    <property type="component" value="Unassembled WGS sequence"/>
</dbReference>
<accession>A0ABS6H5P9</accession>
<evidence type="ECO:0008006" key="4">
    <source>
        <dbReference type="Google" id="ProtNLM"/>
    </source>
</evidence>
<organism evidence="2 3">
    <name type="scientific">Falsiroseomonas oleicola</name>
    <dbReference type="NCBI Taxonomy" id="2801474"/>
    <lineage>
        <taxon>Bacteria</taxon>
        <taxon>Pseudomonadati</taxon>
        <taxon>Pseudomonadota</taxon>
        <taxon>Alphaproteobacteria</taxon>
        <taxon>Acetobacterales</taxon>
        <taxon>Roseomonadaceae</taxon>
        <taxon>Falsiroseomonas</taxon>
    </lineage>
</organism>
<evidence type="ECO:0000313" key="2">
    <source>
        <dbReference type="EMBL" id="MBU8544009.1"/>
    </source>
</evidence>
<dbReference type="RefSeq" id="WP_216874795.1">
    <property type="nucleotide sequence ID" value="NZ_JAERQM010000002.1"/>
</dbReference>
<keyword evidence="1" id="KW-1133">Transmembrane helix</keyword>
<feature type="transmembrane region" description="Helical" evidence="1">
    <location>
        <begin position="21"/>
        <end position="40"/>
    </location>
</feature>
<reference evidence="2 3" key="1">
    <citation type="submission" date="2021-01" db="EMBL/GenBank/DDBJ databases">
        <title>Roseomonas sp. nov, a bacterium isolated from an oil production mixture in Yumen Oilfield.</title>
        <authorList>
            <person name="Wu D."/>
        </authorList>
    </citation>
    <scope>NUCLEOTIDE SEQUENCE [LARGE SCALE GENOMIC DNA]</scope>
    <source>
        <strain evidence="2 3">ROY-5-3</strain>
    </source>
</reference>
<protein>
    <recommendedName>
        <fullName evidence="4">Holin</fullName>
    </recommendedName>
</protein>